<dbReference type="PANTHER" id="PTHR24198:SF165">
    <property type="entry name" value="ANKYRIN REPEAT-CONTAINING PROTEIN-RELATED"/>
    <property type="match status" value="1"/>
</dbReference>
<evidence type="ECO:0000313" key="3">
    <source>
        <dbReference type="EMBL" id="ORY44088.1"/>
    </source>
</evidence>
<reference evidence="3 4" key="1">
    <citation type="submission" date="2016-07" db="EMBL/GenBank/DDBJ databases">
        <title>Pervasive Adenine N6-methylation of Active Genes in Fungi.</title>
        <authorList>
            <consortium name="DOE Joint Genome Institute"/>
            <person name="Mondo S.J."/>
            <person name="Dannebaum R.O."/>
            <person name="Kuo R.C."/>
            <person name="Labutti K."/>
            <person name="Haridas S."/>
            <person name="Kuo A."/>
            <person name="Salamov A."/>
            <person name="Ahrendt S.R."/>
            <person name="Lipzen A."/>
            <person name="Sullivan W."/>
            <person name="Andreopoulos W.B."/>
            <person name="Clum A."/>
            <person name="Lindquist E."/>
            <person name="Daum C."/>
            <person name="Ramamoorthy G.K."/>
            <person name="Gryganskyi A."/>
            <person name="Culley D."/>
            <person name="Magnuson J.K."/>
            <person name="James T.Y."/>
            <person name="O'Malley M.A."/>
            <person name="Stajich J.E."/>
            <person name="Spatafora J.W."/>
            <person name="Visel A."/>
            <person name="Grigoriev I.V."/>
        </authorList>
    </citation>
    <scope>NUCLEOTIDE SEQUENCE [LARGE SCALE GENOMIC DNA]</scope>
    <source>
        <strain evidence="3 4">JEL800</strain>
    </source>
</reference>
<dbReference type="InterPro" id="IPR036770">
    <property type="entry name" value="Ankyrin_rpt-contain_sf"/>
</dbReference>
<evidence type="ECO:0000313" key="4">
    <source>
        <dbReference type="Proteomes" id="UP000193642"/>
    </source>
</evidence>
<dbReference type="STRING" id="329046.A0A1Y2CAM4"/>
<keyword evidence="1" id="KW-0677">Repeat</keyword>
<dbReference type="InterPro" id="IPR002110">
    <property type="entry name" value="Ankyrin_rpt"/>
</dbReference>
<dbReference type="SMART" id="SM00248">
    <property type="entry name" value="ANK"/>
    <property type="match status" value="3"/>
</dbReference>
<accession>A0A1Y2CAM4</accession>
<proteinExistence type="predicted"/>
<dbReference type="EMBL" id="MCGO01000023">
    <property type="protein sequence ID" value="ORY44088.1"/>
    <property type="molecule type" value="Genomic_DNA"/>
</dbReference>
<organism evidence="3 4">
    <name type="scientific">Rhizoclosmatium globosum</name>
    <dbReference type="NCBI Taxonomy" id="329046"/>
    <lineage>
        <taxon>Eukaryota</taxon>
        <taxon>Fungi</taxon>
        <taxon>Fungi incertae sedis</taxon>
        <taxon>Chytridiomycota</taxon>
        <taxon>Chytridiomycota incertae sedis</taxon>
        <taxon>Chytridiomycetes</taxon>
        <taxon>Chytridiales</taxon>
        <taxon>Chytriomycetaceae</taxon>
        <taxon>Rhizoclosmatium</taxon>
    </lineage>
</organism>
<evidence type="ECO:0000256" key="2">
    <source>
        <dbReference type="ARBA" id="ARBA00023043"/>
    </source>
</evidence>
<name>A0A1Y2CAM4_9FUNG</name>
<dbReference type="OrthoDB" id="341259at2759"/>
<protein>
    <submittedName>
        <fullName evidence="3">Uncharacterized protein</fullName>
    </submittedName>
</protein>
<dbReference type="Pfam" id="PF12796">
    <property type="entry name" value="Ank_2"/>
    <property type="match status" value="1"/>
</dbReference>
<gene>
    <name evidence="3" type="ORF">BCR33DRAFT_850733</name>
</gene>
<dbReference type="SUPFAM" id="SSF48403">
    <property type="entry name" value="Ankyrin repeat"/>
    <property type="match status" value="1"/>
</dbReference>
<dbReference type="Gene3D" id="1.25.40.20">
    <property type="entry name" value="Ankyrin repeat-containing domain"/>
    <property type="match status" value="1"/>
</dbReference>
<sequence length="326" mass="36782">MTLLDLPIEVLAKATVFLHPHQLHSLKRLSRNAASRLLLPPSFAFAHTNLMILKQQPGFNWRIVLWHKLGINYIAALFAIFGVSYQSLAYLGVLYEEATVFDLEACEAASLVPAALMLAAHHDSQYLRRVGKPINWTACDALCIQISAISGWTHVLRRIFLASEQVSKEYRDFALDLAAQNGHLELVNYLLTLDVNLSYEKSSAFRHACMNGHYEVVKALAMHYTTKTPLDPVACDGYPLIKACKYGHARIVSFLLQTYPEVNPMAFQGFALQVAIESGHCDVIRLLVEDWRMDWKVLKKEYQDLLSPFVSQMDMNKPSATSLQLC</sequence>
<comment type="caution">
    <text evidence="3">The sequence shown here is derived from an EMBL/GenBank/DDBJ whole genome shotgun (WGS) entry which is preliminary data.</text>
</comment>
<keyword evidence="4" id="KW-1185">Reference proteome</keyword>
<evidence type="ECO:0000256" key="1">
    <source>
        <dbReference type="ARBA" id="ARBA00022737"/>
    </source>
</evidence>
<dbReference type="AlphaFoldDB" id="A0A1Y2CAM4"/>
<dbReference type="Proteomes" id="UP000193642">
    <property type="component" value="Unassembled WGS sequence"/>
</dbReference>
<keyword evidence="2" id="KW-0040">ANK repeat</keyword>
<dbReference type="Pfam" id="PF00023">
    <property type="entry name" value="Ank"/>
    <property type="match status" value="1"/>
</dbReference>
<dbReference type="PANTHER" id="PTHR24198">
    <property type="entry name" value="ANKYRIN REPEAT AND PROTEIN KINASE DOMAIN-CONTAINING PROTEIN"/>
    <property type="match status" value="1"/>
</dbReference>